<gene>
    <name evidence="6" type="ORF">BISU_1716</name>
</gene>
<keyword evidence="3" id="KW-0804">Transcription</keyword>
<dbReference type="InterPro" id="IPR001647">
    <property type="entry name" value="HTH_TetR"/>
</dbReference>
<dbReference type="InterPro" id="IPR009057">
    <property type="entry name" value="Homeodomain-like_sf"/>
</dbReference>
<dbReference type="GO" id="GO:0003700">
    <property type="term" value="F:DNA-binding transcription factor activity"/>
    <property type="evidence" value="ECO:0007669"/>
    <property type="project" value="TreeGrafter"/>
</dbReference>
<dbReference type="SUPFAM" id="SSF46689">
    <property type="entry name" value="Homeodomain-like"/>
    <property type="match status" value="1"/>
</dbReference>
<organism evidence="6 7">
    <name type="scientific">Bifidobacterium subtile</name>
    <dbReference type="NCBI Taxonomy" id="77635"/>
    <lineage>
        <taxon>Bacteria</taxon>
        <taxon>Bacillati</taxon>
        <taxon>Actinomycetota</taxon>
        <taxon>Actinomycetes</taxon>
        <taxon>Bifidobacteriales</taxon>
        <taxon>Bifidobacteriaceae</taxon>
        <taxon>Bifidobacterium</taxon>
    </lineage>
</organism>
<protein>
    <submittedName>
        <fullName evidence="6">Transcriptional regulator, TetR family</fullName>
    </submittedName>
</protein>
<evidence type="ECO:0000259" key="5">
    <source>
        <dbReference type="PROSITE" id="PS50977"/>
    </source>
</evidence>
<evidence type="ECO:0000313" key="7">
    <source>
        <dbReference type="Proteomes" id="UP000029055"/>
    </source>
</evidence>
<dbReference type="AlphaFoldDB" id="A0A087E415"/>
<evidence type="ECO:0000256" key="3">
    <source>
        <dbReference type="ARBA" id="ARBA00023163"/>
    </source>
</evidence>
<keyword evidence="2 4" id="KW-0238">DNA-binding</keyword>
<proteinExistence type="predicted"/>
<dbReference type="OrthoDB" id="7505659at2"/>
<accession>A0A087E415</accession>
<dbReference type="PANTHER" id="PTHR30055:SF234">
    <property type="entry name" value="HTH-TYPE TRANSCRIPTIONAL REGULATOR BETI"/>
    <property type="match status" value="1"/>
</dbReference>
<keyword evidence="7" id="KW-1185">Reference proteome</keyword>
<dbReference type="GO" id="GO:0000976">
    <property type="term" value="F:transcription cis-regulatory region binding"/>
    <property type="evidence" value="ECO:0007669"/>
    <property type="project" value="TreeGrafter"/>
</dbReference>
<reference evidence="6 7" key="1">
    <citation type="submission" date="2014-03" db="EMBL/GenBank/DDBJ databases">
        <title>Genomics of Bifidobacteria.</title>
        <authorList>
            <person name="Ventura M."/>
            <person name="Milani C."/>
            <person name="Lugli G.A."/>
        </authorList>
    </citation>
    <scope>NUCLEOTIDE SEQUENCE [LARGE SCALE GENOMIC DNA]</scope>
    <source>
        <strain evidence="6 7">LMG 11597</strain>
    </source>
</reference>
<sequence>MARNAHPEVTRQRILDAARAQFAAKGFEKTSIQDILNALGDLSKGAIYHHFASKEAILDALSNQDMEFTENIFARLDSDKTMSGLQKLQETMRSTMRDKQHLTAIRALLPQLDDPTTPAANLRHWGNELSQQLLVYIEEGVADGSTPTQYPREAAQMLALLPNYWLIPHFFPGTPSELRHRIECLEAMLEAINVPVFDDALIDDFMSGIAVLAAPGNESPAETPQIAIEQ</sequence>
<name>A0A087E415_9BIFI</name>
<dbReference type="PROSITE" id="PS50977">
    <property type="entry name" value="HTH_TETR_2"/>
    <property type="match status" value="1"/>
</dbReference>
<dbReference type="Pfam" id="PF00440">
    <property type="entry name" value="TetR_N"/>
    <property type="match status" value="1"/>
</dbReference>
<keyword evidence="1" id="KW-0805">Transcription regulation</keyword>
<dbReference type="InterPro" id="IPR050109">
    <property type="entry name" value="HTH-type_TetR-like_transc_reg"/>
</dbReference>
<evidence type="ECO:0000256" key="1">
    <source>
        <dbReference type="ARBA" id="ARBA00023015"/>
    </source>
</evidence>
<feature type="domain" description="HTH tetR-type" evidence="5">
    <location>
        <begin position="8"/>
        <end position="69"/>
    </location>
</feature>
<dbReference type="Gene3D" id="1.10.357.10">
    <property type="entry name" value="Tetracycline Repressor, domain 2"/>
    <property type="match status" value="1"/>
</dbReference>
<feature type="DNA-binding region" description="H-T-H motif" evidence="4">
    <location>
        <begin position="32"/>
        <end position="51"/>
    </location>
</feature>
<dbReference type="eggNOG" id="COG1309">
    <property type="taxonomic scope" value="Bacteria"/>
</dbReference>
<dbReference type="EMBL" id="JGZR01000008">
    <property type="protein sequence ID" value="KFJ02516.1"/>
    <property type="molecule type" value="Genomic_DNA"/>
</dbReference>
<dbReference type="RefSeq" id="WP_024464193.1">
    <property type="nucleotide sequence ID" value="NZ_CP062939.1"/>
</dbReference>
<dbReference type="STRING" id="77635.BISU_1716"/>
<evidence type="ECO:0000256" key="2">
    <source>
        <dbReference type="ARBA" id="ARBA00023125"/>
    </source>
</evidence>
<comment type="caution">
    <text evidence="6">The sequence shown here is derived from an EMBL/GenBank/DDBJ whole genome shotgun (WGS) entry which is preliminary data.</text>
</comment>
<dbReference type="Proteomes" id="UP000029055">
    <property type="component" value="Unassembled WGS sequence"/>
</dbReference>
<evidence type="ECO:0000313" key="6">
    <source>
        <dbReference type="EMBL" id="KFJ02516.1"/>
    </source>
</evidence>
<dbReference type="PANTHER" id="PTHR30055">
    <property type="entry name" value="HTH-TYPE TRANSCRIPTIONAL REGULATOR RUTR"/>
    <property type="match status" value="1"/>
</dbReference>
<evidence type="ECO:0000256" key="4">
    <source>
        <dbReference type="PROSITE-ProRule" id="PRU00335"/>
    </source>
</evidence>